<reference evidence="3" key="2">
    <citation type="submission" date="2018-02" db="EMBL/GenBank/DDBJ databases">
        <title>Phenotypic characterization and whole genome analysis of multidrug-resistant, extended-spectrum beta-lactamase-producing bacteria isolated from dogs in Germany.</title>
        <authorList>
            <person name="Williamson C."/>
        </authorList>
    </citation>
    <scope>NUCLEOTIDE SEQUENCE [LARGE SCALE GENOMIC DNA]</scope>
    <source>
        <strain evidence="3">AFG_SD03_1510_Ahy_093</strain>
    </source>
</reference>
<name>A0ABD7G3X3_AERHY</name>
<feature type="domain" description="KAP NTPase" evidence="1">
    <location>
        <begin position="28"/>
        <end position="275"/>
    </location>
</feature>
<reference evidence="2 3" key="1">
    <citation type="journal article" date="2018" name="PLoS ONE">
        <title>Phenotypic characterization and whole genome analysis of extended-spectrum beta-lactamase-producing bacteria isolated from dogs in Germany.</title>
        <authorList>
            <person name="Boehmer T."/>
            <person name="Vogler A.J."/>
            <person name="Thomas A."/>
            <person name="Sauer S."/>
            <person name="Hergenroether M."/>
            <person name="Straubinger R.K."/>
            <person name="Birdsell D."/>
            <person name="Keim P."/>
            <person name="Sahl J.W."/>
            <person name="Williamson C.H."/>
            <person name="Riehm J.M."/>
        </authorList>
    </citation>
    <scope>NUCLEOTIDE SEQUENCE [LARGE SCALE GENOMIC DNA]</scope>
    <source>
        <strain evidence="2 3">AFG_SD03_1510_Ahy_093</strain>
    </source>
</reference>
<dbReference type="EMBL" id="PUTQ01000029">
    <property type="protein sequence ID" value="RCF46300.1"/>
    <property type="molecule type" value="Genomic_DNA"/>
</dbReference>
<dbReference type="InterPro" id="IPR052754">
    <property type="entry name" value="NTPase_KAP_P-loop"/>
</dbReference>
<dbReference type="AlphaFoldDB" id="A0ABD7G3X3"/>
<evidence type="ECO:0000259" key="1">
    <source>
        <dbReference type="Pfam" id="PF07693"/>
    </source>
</evidence>
<protein>
    <submittedName>
        <fullName evidence="2">NTPase</fullName>
    </submittedName>
</protein>
<dbReference type="InterPro" id="IPR027417">
    <property type="entry name" value="P-loop_NTPase"/>
</dbReference>
<dbReference type="Pfam" id="PF07693">
    <property type="entry name" value="KAP_NTPase"/>
    <property type="match status" value="1"/>
</dbReference>
<organism evidence="2 3">
    <name type="scientific">Aeromonas hydrophila</name>
    <dbReference type="NCBI Taxonomy" id="644"/>
    <lineage>
        <taxon>Bacteria</taxon>
        <taxon>Pseudomonadati</taxon>
        <taxon>Pseudomonadota</taxon>
        <taxon>Gammaproteobacteria</taxon>
        <taxon>Aeromonadales</taxon>
        <taxon>Aeromonadaceae</taxon>
        <taxon>Aeromonas</taxon>
    </lineage>
</organism>
<evidence type="ECO:0000313" key="3">
    <source>
        <dbReference type="Proteomes" id="UP000253075"/>
    </source>
</evidence>
<dbReference type="RefSeq" id="WP_113995669.1">
    <property type="nucleotide sequence ID" value="NZ_JACLAM010000001.1"/>
</dbReference>
<dbReference type="Gene3D" id="3.40.50.300">
    <property type="entry name" value="P-loop containing nucleotide triphosphate hydrolases"/>
    <property type="match status" value="1"/>
</dbReference>
<sequence>MNFKASKIVVLDDNPFLNDKLDSRTNVNNLSVLLENLSSPLTIAINSPWGTGKTTFIEMLNASIKSSSCNTVFFSAWHTDFAGDPLLAFLGEINEQINHLVSDDPIKHKAWNIAKKAGSHLIKRALPSTLKIATAGLVDFNELIEEEIAESAKSFSSDLIDKYTQDKEQIEIFKTNISKLISNPNGTGKLYIFIDELDRCRPTYAIELLERIKHLFDIEGLIFILAMDKNQLSHSVKSIYGSNFDSIGYLRRFIDIEYQLPQPNINLFIDGLYKEFDFDGFFSSRKSYEAFRYDWDHLSNVIKLISKNLELSLRDIEFIFAKINLVLRSTEENKYFFPAITAFLIITKEYKSDVYSRYINKNGSADEIIEYLYDIVPENIRHSDNFFECALIECTSIKCEKCSKF</sequence>
<dbReference type="Proteomes" id="UP000253075">
    <property type="component" value="Unassembled WGS sequence"/>
</dbReference>
<proteinExistence type="predicted"/>
<dbReference type="SUPFAM" id="SSF52540">
    <property type="entry name" value="P-loop containing nucleoside triphosphate hydrolases"/>
    <property type="match status" value="1"/>
</dbReference>
<evidence type="ECO:0000313" key="2">
    <source>
        <dbReference type="EMBL" id="RCF46300.1"/>
    </source>
</evidence>
<comment type="caution">
    <text evidence="2">The sequence shown here is derived from an EMBL/GenBank/DDBJ whole genome shotgun (WGS) entry which is preliminary data.</text>
</comment>
<accession>A0ABD7G3X3</accession>
<dbReference type="PANTHER" id="PTHR22674:SF6">
    <property type="entry name" value="NTPASE KAP FAMILY P-LOOP DOMAIN-CONTAINING PROTEIN 1"/>
    <property type="match status" value="1"/>
</dbReference>
<dbReference type="PANTHER" id="PTHR22674">
    <property type="entry name" value="NTPASE, KAP FAMILY P-LOOP DOMAIN-CONTAINING 1"/>
    <property type="match status" value="1"/>
</dbReference>
<dbReference type="InterPro" id="IPR011646">
    <property type="entry name" value="KAP_P-loop"/>
</dbReference>
<gene>
    <name evidence="2" type="ORF">C6C11_18165</name>
</gene>